<feature type="compositionally biased region" description="Basic and acidic residues" evidence="1">
    <location>
        <begin position="52"/>
        <end position="66"/>
    </location>
</feature>
<dbReference type="Pfam" id="PF00403">
    <property type="entry name" value="HMA"/>
    <property type="match status" value="1"/>
</dbReference>
<keyword evidence="4" id="KW-1185">Reference proteome</keyword>
<dbReference type="Gene3D" id="3.30.70.100">
    <property type="match status" value="1"/>
</dbReference>
<dbReference type="GO" id="GO:0046872">
    <property type="term" value="F:metal ion binding"/>
    <property type="evidence" value="ECO:0007669"/>
    <property type="project" value="InterPro"/>
</dbReference>
<dbReference type="InterPro" id="IPR036163">
    <property type="entry name" value="HMA_dom_sf"/>
</dbReference>
<proteinExistence type="predicted"/>
<feature type="region of interest" description="Disordered" evidence="1">
    <location>
        <begin position="30"/>
        <end position="133"/>
    </location>
</feature>
<dbReference type="EMBL" id="JAPFFJ010000006">
    <property type="protein sequence ID" value="KAJ6424998.1"/>
    <property type="molecule type" value="Genomic_DNA"/>
</dbReference>
<dbReference type="PANTHER" id="PTHR46119">
    <property type="entry name" value="OS08G0405700 PROTEIN"/>
    <property type="match status" value="1"/>
</dbReference>
<evidence type="ECO:0000259" key="2">
    <source>
        <dbReference type="PROSITE" id="PS50846"/>
    </source>
</evidence>
<dbReference type="PROSITE" id="PS50846">
    <property type="entry name" value="HMA_2"/>
    <property type="match status" value="1"/>
</dbReference>
<feature type="region of interest" description="Disordered" evidence="1">
    <location>
        <begin position="200"/>
        <end position="228"/>
    </location>
</feature>
<sequence>MKMMDLFCASPASTAICSSLDHRSIVRHGTRPCSSELPVSPCSPCSRKSSARQRDLSRKSSAEDSRSVISSVTRSFSRRKSSAEDSGSVISSVTRSFSRRKSSAEDSRSAISSATRSFSRRKSSADDISDLKSTRPVIGSSSRFLLSDSTPYTDWISESDHHEVPAILSPSTRHANSSIDFPSRRSSSLVRSRDWVSEADNVSDTGDKLSHMMSSNDSPALRSSSSTRSSHQVVVLRVSIHCKGCEGKVRKHISKMEGVTSFSIDFGAKKVTVIGDVTPSGVLASISKVKNAQLWPSATASPSPSPSPSPIPRWST</sequence>
<feature type="compositionally biased region" description="Basic and acidic residues" evidence="1">
    <location>
        <begin position="123"/>
        <end position="133"/>
    </location>
</feature>
<feature type="domain" description="HMA" evidence="2">
    <location>
        <begin position="231"/>
        <end position="297"/>
    </location>
</feature>
<name>A0AAD6KKQ7_9ROSI</name>
<comment type="caution">
    <text evidence="3">The sequence shown here is derived from an EMBL/GenBank/DDBJ whole genome shotgun (WGS) entry which is preliminary data.</text>
</comment>
<dbReference type="CDD" id="cd00371">
    <property type="entry name" value="HMA"/>
    <property type="match status" value="1"/>
</dbReference>
<dbReference type="InterPro" id="IPR044526">
    <property type="entry name" value="NAKR1-3"/>
</dbReference>
<evidence type="ECO:0000256" key="1">
    <source>
        <dbReference type="SAM" id="MobiDB-lite"/>
    </source>
</evidence>
<dbReference type="InterPro" id="IPR006121">
    <property type="entry name" value="HMA_dom"/>
</dbReference>
<evidence type="ECO:0000313" key="4">
    <source>
        <dbReference type="Proteomes" id="UP001162972"/>
    </source>
</evidence>
<evidence type="ECO:0000313" key="3">
    <source>
        <dbReference type="EMBL" id="KAJ6424998.1"/>
    </source>
</evidence>
<gene>
    <name evidence="3" type="ORF">OIU84_025713</name>
</gene>
<feature type="region of interest" description="Disordered" evidence="1">
    <location>
        <begin position="295"/>
        <end position="316"/>
    </location>
</feature>
<dbReference type="SUPFAM" id="SSF55008">
    <property type="entry name" value="HMA, heavy metal-associated domain"/>
    <property type="match status" value="1"/>
</dbReference>
<reference evidence="3 4" key="1">
    <citation type="journal article" date="2023" name="Int. J. Mol. Sci.">
        <title>De Novo Assembly and Annotation of 11 Diverse Shrub Willow (Salix) Genomes Reveals Novel Gene Organization in Sex-Linked Regions.</title>
        <authorList>
            <person name="Hyden B."/>
            <person name="Feng K."/>
            <person name="Yates T.B."/>
            <person name="Jawdy S."/>
            <person name="Cereghino C."/>
            <person name="Smart L.B."/>
            <person name="Muchero W."/>
        </authorList>
    </citation>
    <scope>NUCLEOTIDE SEQUENCE [LARGE SCALE GENOMIC DNA]</scope>
    <source>
        <tissue evidence="3">Shoot tip</tissue>
    </source>
</reference>
<protein>
    <recommendedName>
        <fullName evidence="2">HMA domain-containing protein</fullName>
    </recommendedName>
</protein>
<feature type="compositionally biased region" description="Pro residues" evidence="1">
    <location>
        <begin position="303"/>
        <end position="316"/>
    </location>
</feature>
<feature type="compositionally biased region" description="Polar residues" evidence="1">
    <location>
        <begin position="84"/>
        <end position="96"/>
    </location>
</feature>
<dbReference type="PANTHER" id="PTHR46119:SF12">
    <property type="entry name" value="PROTEIN SODIUM POTASSIUM ROOT DEFECTIVE 3"/>
    <property type="match status" value="1"/>
</dbReference>
<organism evidence="3 4">
    <name type="scientific">Salix udensis</name>
    <dbReference type="NCBI Taxonomy" id="889485"/>
    <lineage>
        <taxon>Eukaryota</taxon>
        <taxon>Viridiplantae</taxon>
        <taxon>Streptophyta</taxon>
        <taxon>Embryophyta</taxon>
        <taxon>Tracheophyta</taxon>
        <taxon>Spermatophyta</taxon>
        <taxon>Magnoliopsida</taxon>
        <taxon>eudicotyledons</taxon>
        <taxon>Gunneridae</taxon>
        <taxon>Pentapetalae</taxon>
        <taxon>rosids</taxon>
        <taxon>fabids</taxon>
        <taxon>Malpighiales</taxon>
        <taxon>Salicaceae</taxon>
        <taxon>Saliceae</taxon>
        <taxon>Salix</taxon>
    </lineage>
</organism>
<dbReference type="AlphaFoldDB" id="A0AAD6KKQ7"/>
<accession>A0AAD6KKQ7</accession>
<dbReference type="Proteomes" id="UP001162972">
    <property type="component" value="Chromosome 16"/>
</dbReference>